<keyword evidence="3" id="KW-0732">Signal</keyword>
<feature type="signal peptide" evidence="3">
    <location>
        <begin position="1"/>
        <end position="24"/>
    </location>
</feature>
<dbReference type="Proteomes" id="UP000276133">
    <property type="component" value="Unassembled WGS sequence"/>
</dbReference>
<dbReference type="AlphaFoldDB" id="A0A3M7PMY2"/>
<reference evidence="5 6" key="1">
    <citation type="journal article" date="2018" name="Sci. Rep.">
        <title>Genomic signatures of local adaptation to the degree of environmental predictability in rotifers.</title>
        <authorList>
            <person name="Franch-Gras L."/>
            <person name="Hahn C."/>
            <person name="Garcia-Roger E.M."/>
            <person name="Carmona M.J."/>
            <person name="Serra M."/>
            <person name="Gomez A."/>
        </authorList>
    </citation>
    <scope>NUCLEOTIDE SEQUENCE [LARGE SCALE GENOMIC DNA]</scope>
    <source>
        <strain evidence="5">HYR1</strain>
    </source>
</reference>
<name>A0A3M7PMY2_BRAPC</name>
<keyword evidence="2" id="KW-1133">Transmembrane helix</keyword>
<dbReference type="OrthoDB" id="372487at2759"/>
<feature type="domain" description="Xrn1 helical" evidence="4">
    <location>
        <begin position="16"/>
        <end position="92"/>
    </location>
</feature>
<keyword evidence="6" id="KW-1185">Reference proteome</keyword>
<dbReference type="EMBL" id="REGN01009731">
    <property type="protein sequence ID" value="RNA00472.1"/>
    <property type="molecule type" value="Genomic_DNA"/>
</dbReference>
<keyword evidence="2" id="KW-0812">Transmembrane</keyword>
<feature type="transmembrane region" description="Helical" evidence="2">
    <location>
        <begin position="200"/>
        <end position="217"/>
    </location>
</feature>
<feature type="chain" id="PRO_5017931740" evidence="3">
    <location>
        <begin position="25"/>
        <end position="224"/>
    </location>
</feature>
<evidence type="ECO:0000256" key="3">
    <source>
        <dbReference type="SAM" id="SignalP"/>
    </source>
</evidence>
<dbReference type="STRING" id="10195.A0A3M7PMY2"/>
<feature type="non-terminal residue" evidence="5">
    <location>
        <position position="1"/>
    </location>
</feature>
<gene>
    <name evidence="5" type="ORF">BpHYR1_010182</name>
</gene>
<dbReference type="InterPro" id="IPR041412">
    <property type="entry name" value="Xrn1_helical"/>
</dbReference>
<evidence type="ECO:0000259" key="4">
    <source>
        <dbReference type="Pfam" id="PF17846"/>
    </source>
</evidence>
<sequence>RILMFACACIIFSLTDIELSGGIAGKVWLDEYVCLEGETYKSPLRFVSAVIPNNHVLSVHYHDPVYDSEYVFKTAMLQGAIIPESTLKPEDFQQHGYRPRYGFNNQSRDNYRQNRTATVANRIANNSLANCQMSSSLMSSAHGGNESFYGSYKSSSCSERHSSQYQQNKHYSSNNYNNNNNNHNNNYNNNSYNYNNRGTIINNYIFFFLFVYFKNYVKRFKFYY</sequence>
<comment type="caution">
    <text evidence="5">The sequence shown here is derived from an EMBL/GenBank/DDBJ whole genome shotgun (WGS) entry which is preliminary data.</text>
</comment>
<evidence type="ECO:0000313" key="6">
    <source>
        <dbReference type="Proteomes" id="UP000276133"/>
    </source>
</evidence>
<evidence type="ECO:0000256" key="2">
    <source>
        <dbReference type="SAM" id="Phobius"/>
    </source>
</evidence>
<proteinExistence type="predicted"/>
<evidence type="ECO:0000313" key="5">
    <source>
        <dbReference type="EMBL" id="RNA00472.1"/>
    </source>
</evidence>
<feature type="region of interest" description="Disordered" evidence="1">
    <location>
        <begin position="159"/>
        <end position="190"/>
    </location>
</feature>
<protein>
    <submittedName>
        <fullName evidence="5">5-3 exoribonuclease 2</fullName>
    </submittedName>
</protein>
<keyword evidence="2" id="KW-0472">Membrane</keyword>
<evidence type="ECO:0000256" key="1">
    <source>
        <dbReference type="SAM" id="MobiDB-lite"/>
    </source>
</evidence>
<dbReference type="Pfam" id="PF17846">
    <property type="entry name" value="XRN_M"/>
    <property type="match status" value="1"/>
</dbReference>
<accession>A0A3M7PMY2</accession>
<organism evidence="5 6">
    <name type="scientific">Brachionus plicatilis</name>
    <name type="common">Marine rotifer</name>
    <name type="synonym">Brachionus muelleri</name>
    <dbReference type="NCBI Taxonomy" id="10195"/>
    <lineage>
        <taxon>Eukaryota</taxon>
        <taxon>Metazoa</taxon>
        <taxon>Spiralia</taxon>
        <taxon>Gnathifera</taxon>
        <taxon>Rotifera</taxon>
        <taxon>Eurotatoria</taxon>
        <taxon>Monogononta</taxon>
        <taxon>Pseudotrocha</taxon>
        <taxon>Ploima</taxon>
        <taxon>Brachionidae</taxon>
        <taxon>Brachionus</taxon>
    </lineage>
</organism>